<proteinExistence type="inferred from homology"/>
<evidence type="ECO:0000313" key="9">
    <source>
        <dbReference type="EMBL" id="GAA1835238.1"/>
    </source>
</evidence>
<evidence type="ECO:0000256" key="4">
    <source>
        <dbReference type="ARBA" id="ARBA00022801"/>
    </source>
</evidence>
<dbReference type="SUPFAM" id="SSF48208">
    <property type="entry name" value="Six-hairpin glycosidases"/>
    <property type="match status" value="1"/>
</dbReference>
<dbReference type="GO" id="GO:0016787">
    <property type="term" value="F:hydrolase activity"/>
    <property type="evidence" value="ECO:0007669"/>
    <property type="project" value="UniProtKB-KW"/>
</dbReference>
<comment type="caution">
    <text evidence="9">The sequence shown here is derived from an EMBL/GenBank/DDBJ whole genome shotgun (WGS) entry which is preliminary data.</text>
</comment>
<reference evidence="9 10" key="1">
    <citation type="journal article" date="2019" name="Int. J. Syst. Evol. Microbiol.">
        <title>The Global Catalogue of Microorganisms (GCM) 10K type strain sequencing project: providing services to taxonomists for standard genome sequencing and annotation.</title>
        <authorList>
            <consortium name="The Broad Institute Genomics Platform"/>
            <consortium name="The Broad Institute Genome Sequencing Center for Infectious Disease"/>
            <person name="Wu L."/>
            <person name="Ma J."/>
        </authorList>
    </citation>
    <scope>NUCLEOTIDE SEQUENCE [LARGE SCALE GENOMIC DNA]</scope>
    <source>
        <strain evidence="9 10">JCM 16009</strain>
    </source>
</reference>
<dbReference type="InterPro" id="IPR011613">
    <property type="entry name" value="GH15-like"/>
</dbReference>
<evidence type="ECO:0000313" key="10">
    <source>
        <dbReference type="Proteomes" id="UP001500449"/>
    </source>
</evidence>
<dbReference type="Proteomes" id="UP001500449">
    <property type="component" value="Unassembled WGS sequence"/>
</dbReference>
<dbReference type="InterPro" id="IPR012341">
    <property type="entry name" value="6hp_glycosidase-like_sf"/>
</dbReference>
<dbReference type="PANTHER" id="PTHR31616">
    <property type="entry name" value="TREHALASE"/>
    <property type="match status" value="1"/>
</dbReference>
<evidence type="ECO:0000256" key="5">
    <source>
        <dbReference type="ARBA" id="ARBA00023277"/>
    </source>
</evidence>
<dbReference type="RefSeq" id="WP_344413179.1">
    <property type="nucleotide sequence ID" value="NZ_BAAAQK010000003.1"/>
</dbReference>
<evidence type="ECO:0000256" key="3">
    <source>
        <dbReference type="ARBA" id="ARBA00012593"/>
    </source>
</evidence>
<comment type="similarity">
    <text evidence="2">Belongs to the glycosyl hydrolase 15 family.</text>
</comment>
<evidence type="ECO:0000256" key="7">
    <source>
        <dbReference type="ARBA" id="ARBA00023326"/>
    </source>
</evidence>
<evidence type="ECO:0000256" key="6">
    <source>
        <dbReference type="ARBA" id="ARBA00023295"/>
    </source>
</evidence>
<gene>
    <name evidence="9" type="ORF">GCM10009836_12000</name>
</gene>
<keyword evidence="6" id="KW-0326">Glycosidase</keyword>
<keyword evidence="4 9" id="KW-0378">Hydrolase</keyword>
<dbReference type="EMBL" id="BAAAQK010000003">
    <property type="protein sequence ID" value="GAA1835238.1"/>
    <property type="molecule type" value="Genomic_DNA"/>
</dbReference>
<protein>
    <recommendedName>
        <fullName evidence="3">glucan 1,4-alpha-glucosidase</fullName>
        <ecNumber evidence="3">3.2.1.3</ecNumber>
    </recommendedName>
</protein>
<evidence type="ECO:0000259" key="8">
    <source>
        <dbReference type="Pfam" id="PF00723"/>
    </source>
</evidence>
<dbReference type="InterPro" id="IPR008928">
    <property type="entry name" value="6-hairpin_glycosidase_sf"/>
</dbReference>
<dbReference type="PANTHER" id="PTHR31616:SF9">
    <property type="entry name" value="GLUCOAMYLASE, INTRACELLULAR SPORULATION-SPECIFIC"/>
    <property type="match status" value="1"/>
</dbReference>
<accession>A0ABN2MQP4</accession>
<evidence type="ECO:0000256" key="2">
    <source>
        <dbReference type="ARBA" id="ARBA00006188"/>
    </source>
</evidence>
<keyword evidence="10" id="KW-1185">Reference proteome</keyword>
<name>A0ABN2MQP4_9PSEU</name>
<dbReference type="EC" id="3.2.1.3" evidence="3"/>
<sequence>MLTFASMRSAVTAPGFDGIARVMYWLMTRNVASRVISYTDPLTGARSLPGAIVASPSFATDGTGDTTQNYVFHWVRDAAIAAAEIAASGSRAGDPLVDLRMAQYAEFAATCQAATDDLATAVFTIDGRPRQGWSLQHDGPALQALMLLGAAERLDGPARDAARGVVERDLAFVVERAHDPATNLWEEVSGQSLFTRAVQLRALRAAPDNALGAAIPAGAPDVEAWLAARIPDHVDGNGRYLSVLDAQLRPDYDPNIDVVLACLHGAIPATDPHLLATVAELRRIWTDPASPFRYPINDIDAAEDLGPLVGRYPGDVYDGDNDPTDTTRDVVGHPWPVCSAALAELHYRVAAAIANDAAPPADDLSRPFFAQVGASGVATSEAVAALCRAGDRILRAIVSHSDHLSLSEQFDKESGFEKSVRELTWSYAAFLSAVRARRRVRPGGGG</sequence>
<dbReference type="PRINTS" id="PR00736">
    <property type="entry name" value="GLHYDRLASE15"/>
</dbReference>
<organism evidence="9 10">
    <name type="scientific">Pseudonocardia ailaonensis</name>
    <dbReference type="NCBI Taxonomy" id="367279"/>
    <lineage>
        <taxon>Bacteria</taxon>
        <taxon>Bacillati</taxon>
        <taxon>Actinomycetota</taxon>
        <taxon>Actinomycetes</taxon>
        <taxon>Pseudonocardiales</taxon>
        <taxon>Pseudonocardiaceae</taxon>
        <taxon>Pseudonocardia</taxon>
    </lineage>
</organism>
<dbReference type="Gene3D" id="1.50.10.10">
    <property type="match status" value="1"/>
</dbReference>
<dbReference type="InterPro" id="IPR000165">
    <property type="entry name" value="Glucoamylase"/>
</dbReference>
<comment type="catalytic activity">
    <reaction evidence="1">
        <text>Hydrolysis of terminal (1-&gt;4)-linked alpha-D-glucose residues successively from non-reducing ends of the chains with release of beta-D-glucose.</text>
        <dbReference type="EC" id="3.2.1.3"/>
    </reaction>
</comment>
<evidence type="ECO:0000256" key="1">
    <source>
        <dbReference type="ARBA" id="ARBA00001863"/>
    </source>
</evidence>
<dbReference type="Pfam" id="PF00723">
    <property type="entry name" value="Glyco_hydro_15"/>
    <property type="match status" value="1"/>
</dbReference>
<keyword evidence="5" id="KW-0119">Carbohydrate metabolism</keyword>
<feature type="domain" description="GH15-like" evidence="8">
    <location>
        <begin position="47"/>
        <end position="434"/>
    </location>
</feature>
<keyword evidence="7" id="KW-0624">Polysaccharide degradation</keyword>